<dbReference type="RefSeq" id="WP_013643682.1">
    <property type="nucleotide sequence ID" value="NC_015216.1"/>
</dbReference>
<reference evidence="3" key="1">
    <citation type="submission" date="2011-02" db="EMBL/GenBank/DDBJ databases">
        <title>Complete sequence of Methanobacterium sp. AL-21.</title>
        <authorList>
            <consortium name="US DOE Joint Genome Institute"/>
            <person name="Lucas S."/>
            <person name="Copeland A."/>
            <person name="Lapidus A."/>
            <person name="Cheng J.-F."/>
            <person name="Goodwin L."/>
            <person name="Pitluck S."/>
            <person name="Chertkov O."/>
            <person name="Detter J.C."/>
            <person name="Han C."/>
            <person name="Tapia R."/>
            <person name="Land M."/>
            <person name="Hauser L."/>
            <person name="Kyrpides N."/>
            <person name="Ivanova N."/>
            <person name="Mikhailova N."/>
            <person name="Pagani I."/>
            <person name="Cadillo-Quiroz H."/>
            <person name="Imachi H."/>
            <person name="Zinder S."/>
            <person name="Liu W."/>
            <person name="Woyke T."/>
        </authorList>
    </citation>
    <scope>NUCLEOTIDE SEQUENCE [LARGE SCALE GENOMIC DNA]</scope>
    <source>
        <strain evidence="3">AL-21</strain>
    </source>
</reference>
<dbReference type="KEGG" id="mel:Metbo_0078"/>
<name>F0T7A2_METLA</name>
<gene>
    <name evidence="2" type="ordered locus">Metbo_0078</name>
</gene>
<dbReference type="OrthoDB" id="73155at2157"/>
<dbReference type="PANTHER" id="PTHR39201">
    <property type="entry name" value="EXPORTED PROTEIN-RELATED"/>
    <property type="match status" value="1"/>
</dbReference>
<dbReference type="PANTHER" id="PTHR39201:SF1">
    <property type="entry name" value="FLAVODOXIN-LIKE DOMAIN-CONTAINING PROTEIN"/>
    <property type="match status" value="1"/>
</dbReference>
<proteinExistence type="predicted"/>
<dbReference type="Pfam" id="PF12682">
    <property type="entry name" value="Flavodoxin_4"/>
    <property type="match status" value="1"/>
</dbReference>
<dbReference type="eggNOG" id="arCOG00519">
    <property type="taxonomic scope" value="Archaea"/>
</dbReference>
<evidence type="ECO:0000313" key="2">
    <source>
        <dbReference type="EMBL" id="ADZ08331.1"/>
    </source>
</evidence>
<dbReference type="InterPro" id="IPR029039">
    <property type="entry name" value="Flavoprotein-like_sf"/>
</dbReference>
<dbReference type="STRING" id="877455.Metbo_0078"/>
<feature type="domain" description="Flavodoxin-like" evidence="1">
    <location>
        <begin position="2"/>
        <end position="119"/>
    </location>
</feature>
<dbReference type="GO" id="GO:0010181">
    <property type="term" value="F:FMN binding"/>
    <property type="evidence" value="ECO:0007669"/>
    <property type="project" value="InterPro"/>
</dbReference>
<dbReference type="EMBL" id="CP002551">
    <property type="protein sequence ID" value="ADZ08331.1"/>
    <property type="molecule type" value="Genomic_DNA"/>
</dbReference>
<dbReference type="Proteomes" id="UP000007490">
    <property type="component" value="Chromosome"/>
</dbReference>
<sequence>MKTLIACYSYSGHTLKVAKKLQKEIGADLTEIKTEKDRWYLLKILDSIREKKATIKPCQTDLMNYDKLILCCPVWAGKTPAAVNQYMFDLKNIKDKEFGVFITSGGNRSQKATIQMRENLDLQGMKFLGQMRLITKDVENEKYGEIFPLFAGKFKDPKSENSKNITE</sequence>
<protein>
    <recommendedName>
        <fullName evidence="1">Flavodoxin-like domain-containing protein</fullName>
    </recommendedName>
</protein>
<keyword evidence="3" id="KW-1185">Reference proteome</keyword>
<dbReference type="InterPro" id="IPR008254">
    <property type="entry name" value="Flavodoxin/NO_synth"/>
</dbReference>
<dbReference type="GeneID" id="10276501"/>
<reference evidence="2 3" key="2">
    <citation type="journal article" date="2014" name="Int. J. Syst. Evol. Microbiol.">
        <title>Methanobacterium paludis sp. nov. and a novel strain of Methanobacterium lacus isolated from northern peatlands.</title>
        <authorList>
            <person name="Cadillo-Quiroz H."/>
            <person name="Brauer S.L."/>
            <person name="Goodson N."/>
            <person name="Yavitt J.B."/>
            <person name="Zinder S.H."/>
        </authorList>
    </citation>
    <scope>NUCLEOTIDE SEQUENCE [LARGE SCALE GENOMIC DNA]</scope>
    <source>
        <strain evidence="2 3">AL-21</strain>
    </source>
</reference>
<dbReference type="AlphaFoldDB" id="F0T7A2"/>
<evidence type="ECO:0000313" key="3">
    <source>
        <dbReference type="Proteomes" id="UP000007490"/>
    </source>
</evidence>
<evidence type="ECO:0000259" key="1">
    <source>
        <dbReference type="Pfam" id="PF12682"/>
    </source>
</evidence>
<organism evidence="2 3">
    <name type="scientific">Methanobacterium lacus (strain AL-21)</name>
    <dbReference type="NCBI Taxonomy" id="877455"/>
    <lineage>
        <taxon>Archaea</taxon>
        <taxon>Methanobacteriati</taxon>
        <taxon>Methanobacteriota</taxon>
        <taxon>Methanomada group</taxon>
        <taxon>Methanobacteria</taxon>
        <taxon>Methanobacteriales</taxon>
        <taxon>Methanobacteriaceae</taxon>
        <taxon>Methanobacterium</taxon>
    </lineage>
</organism>
<dbReference type="Gene3D" id="3.40.50.360">
    <property type="match status" value="1"/>
</dbReference>
<accession>F0T7A2</accession>
<dbReference type="HOGENOM" id="CLU_068890_3_1_2"/>
<dbReference type="SUPFAM" id="SSF52218">
    <property type="entry name" value="Flavoproteins"/>
    <property type="match status" value="1"/>
</dbReference>